<dbReference type="AlphaFoldDB" id="A0A6I9R4M7"/>
<feature type="region of interest" description="Disordered" evidence="1">
    <location>
        <begin position="76"/>
        <end position="100"/>
    </location>
</feature>
<dbReference type="GeneID" id="105042275"/>
<accession>A0A6I9R4M7</accession>
<gene>
    <name evidence="3" type="primary">LOC105042275</name>
</gene>
<dbReference type="InParanoid" id="A0A6I9R4M7"/>
<keyword evidence="2" id="KW-1185">Reference proteome</keyword>
<feature type="compositionally biased region" description="Basic and acidic residues" evidence="1">
    <location>
        <begin position="76"/>
        <end position="91"/>
    </location>
</feature>
<dbReference type="OrthoDB" id="784902at2759"/>
<name>A0A6I9R4M7_ELAGV</name>
<evidence type="ECO:0000313" key="3">
    <source>
        <dbReference type="RefSeq" id="XP_010917713.1"/>
    </source>
</evidence>
<evidence type="ECO:0000256" key="1">
    <source>
        <dbReference type="SAM" id="MobiDB-lite"/>
    </source>
</evidence>
<evidence type="ECO:0000313" key="2">
    <source>
        <dbReference type="Proteomes" id="UP000504607"/>
    </source>
</evidence>
<organism evidence="2 3">
    <name type="scientific">Elaeis guineensis var. tenera</name>
    <name type="common">Oil palm</name>
    <dbReference type="NCBI Taxonomy" id="51953"/>
    <lineage>
        <taxon>Eukaryota</taxon>
        <taxon>Viridiplantae</taxon>
        <taxon>Streptophyta</taxon>
        <taxon>Embryophyta</taxon>
        <taxon>Tracheophyta</taxon>
        <taxon>Spermatophyta</taxon>
        <taxon>Magnoliopsida</taxon>
        <taxon>Liliopsida</taxon>
        <taxon>Arecaceae</taxon>
        <taxon>Arecoideae</taxon>
        <taxon>Cocoseae</taxon>
        <taxon>Elaeidinae</taxon>
        <taxon>Elaeis</taxon>
    </lineage>
</organism>
<protein>
    <submittedName>
        <fullName evidence="3">Uncharacterized protein LOC105042275</fullName>
    </submittedName>
</protein>
<sequence length="100" mass="11081">MKPKAGKELHIRDLEDGSNWRIRDETIVELIKKHHAAPDQKTKDEILKTLQSKVASSSSASGRDEKISAELQKLKLKSDSKASVGKKDSDSKASVGKKKR</sequence>
<dbReference type="Proteomes" id="UP000504607">
    <property type="component" value="Chromosome 3"/>
</dbReference>
<dbReference type="RefSeq" id="XP_010917713.1">
    <property type="nucleotide sequence ID" value="XM_010919411.3"/>
</dbReference>
<dbReference type="KEGG" id="egu:105042275"/>
<reference evidence="3" key="1">
    <citation type="submission" date="2025-08" db="UniProtKB">
        <authorList>
            <consortium name="RefSeq"/>
        </authorList>
    </citation>
    <scope>IDENTIFICATION</scope>
</reference>
<proteinExistence type="predicted"/>